<evidence type="ECO:0000259" key="1">
    <source>
        <dbReference type="Pfam" id="PF02900"/>
    </source>
</evidence>
<protein>
    <recommendedName>
        <fullName evidence="1">Extradiol ring-cleavage dioxygenase class III enzyme subunit B domain-containing protein</fullName>
    </recommendedName>
</protein>
<dbReference type="InterPro" id="IPR004183">
    <property type="entry name" value="Xdiol_dOase_suB"/>
</dbReference>
<evidence type="ECO:0000313" key="3">
    <source>
        <dbReference type="Proteomes" id="UP000606194"/>
    </source>
</evidence>
<dbReference type="SUPFAM" id="SSF53213">
    <property type="entry name" value="LigB-like"/>
    <property type="match status" value="1"/>
</dbReference>
<evidence type="ECO:0000313" key="2">
    <source>
        <dbReference type="EMBL" id="GGS10381.1"/>
    </source>
</evidence>
<dbReference type="GO" id="GO:0016702">
    <property type="term" value="F:oxidoreductase activity, acting on single donors with incorporation of molecular oxygen, incorporation of two atoms of oxygen"/>
    <property type="evidence" value="ECO:0007669"/>
    <property type="project" value="UniProtKB-ARBA"/>
</dbReference>
<accession>A0A918G105</accession>
<organism evidence="2 3">
    <name type="scientific">Streptomyces humidus</name>
    <dbReference type="NCBI Taxonomy" id="52259"/>
    <lineage>
        <taxon>Bacteria</taxon>
        <taxon>Bacillati</taxon>
        <taxon>Actinomycetota</taxon>
        <taxon>Actinomycetes</taxon>
        <taxon>Kitasatosporales</taxon>
        <taxon>Streptomycetaceae</taxon>
        <taxon>Streptomyces</taxon>
    </lineage>
</organism>
<dbReference type="Pfam" id="PF02900">
    <property type="entry name" value="LigB"/>
    <property type="match status" value="1"/>
</dbReference>
<gene>
    <name evidence="2" type="ORF">GCM10010269_56900</name>
</gene>
<dbReference type="Proteomes" id="UP000606194">
    <property type="component" value="Unassembled WGS sequence"/>
</dbReference>
<reference evidence="2" key="1">
    <citation type="journal article" date="2014" name="Int. J. Syst. Evol. Microbiol.">
        <title>Complete genome sequence of Corynebacterium casei LMG S-19264T (=DSM 44701T), isolated from a smear-ripened cheese.</title>
        <authorList>
            <consortium name="US DOE Joint Genome Institute (JGI-PGF)"/>
            <person name="Walter F."/>
            <person name="Albersmeier A."/>
            <person name="Kalinowski J."/>
            <person name="Ruckert C."/>
        </authorList>
    </citation>
    <scope>NUCLEOTIDE SEQUENCE</scope>
    <source>
        <strain evidence="2">JCM 4386</strain>
    </source>
</reference>
<reference evidence="2" key="2">
    <citation type="submission" date="2020-09" db="EMBL/GenBank/DDBJ databases">
        <authorList>
            <person name="Sun Q."/>
            <person name="Ohkuma M."/>
        </authorList>
    </citation>
    <scope>NUCLEOTIDE SEQUENCE</scope>
    <source>
        <strain evidence="2">JCM 4386</strain>
    </source>
</reference>
<feature type="domain" description="Extradiol ring-cleavage dioxygenase class III enzyme subunit B" evidence="1">
    <location>
        <begin position="3"/>
        <end position="51"/>
    </location>
</feature>
<dbReference type="EMBL" id="BMTL01000026">
    <property type="protein sequence ID" value="GGS10381.1"/>
    <property type="molecule type" value="Genomic_DNA"/>
</dbReference>
<comment type="caution">
    <text evidence="2">The sequence shown here is derived from an EMBL/GenBank/DDBJ whole genome shotgun (WGS) entry which is preliminary data.</text>
</comment>
<keyword evidence="3" id="KW-1185">Reference proteome</keyword>
<sequence>MSARMTVDHGFVQPLAVLFGGIGKVPVVPVFVNGVATPLGPVSRIRALGDSAHDRQDTPWAGRWSWTGPAFLNGSATEGAIPLLALRIELRASTGRVHYPIEIASYPRVGRNSTRGSGTER</sequence>
<dbReference type="GO" id="GO:0008198">
    <property type="term" value="F:ferrous iron binding"/>
    <property type="evidence" value="ECO:0007669"/>
    <property type="project" value="InterPro"/>
</dbReference>
<proteinExistence type="predicted"/>
<dbReference type="AlphaFoldDB" id="A0A918G105"/>
<name>A0A918G105_9ACTN</name>
<dbReference type="Gene3D" id="3.40.830.10">
    <property type="entry name" value="LigB-like"/>
    <property type="match status" value="1"/>
</dbReference>